<dbReference type="EMBL" id="JPQZ01000042">
    <property type="protein sequence ID" value="KKO74861.1"/>
    <property type="molecule type" value="Genomic_DNA"/>
</dbReference>
<dbReference type="Gene3D" id="3.40.50.1010">
    <property type="entry name" value="5'-nuclease"/>
    <property type="match status" value="1"/>
</dbReference>
<evidence type="ECO:0000313" key="2">
    <source>
        <dbReference type="Proteomes" id="UP000034350"/>
    </source>
</evidence>
<dbReference type="Proteomes" id="UP000034350">
    <property type="component" value="Unassembled WGS sequence"/>
</dbReference>
<evidence type="ECO:0000313" key="1">
    <source>
        <dbReference type="EMBL" id="KKO74861.1"/>
    </source>
</evidence>
<dbReference type="VEuPathDB" id="MicrosporidiaDB:AAJ76_4200031563"/>
<dbReference type="VEuPathDB" id="MicrosporidiaDB:NCER_101039"/>
<name>A0A0F9WBG5_9MICR</name>
<reference evidence="1 2" key="1">
    <citation type="journal article" date="2015" name="Environ. Microbiol.">
        <title>Genome analyses suggest the presence of polyploidy and recent human-driven expansions in eight global populations of the honeybee pathogen Nosema ceranae.</title>
        <authorList>
            <person name="Pelin A."/>
            <person name="Selman M."/>
            <person name="Aris-Brosou S."/>
            <person name="Farinelli L."/>
            <person name="Corradi N."/>
        </authorList>
    </citation>
    <scope>NUCLEOTIDE SEQUENCE [LARGE SCALE GENOMIC DNA]</scope>
    <source>
        <strain evidence="1 2">PA08 1199</strain>
    </source>
</reference>
<gene>
    <name evidence="1" type="ORF">AAJ76_4200031563</name>
</gene>
<accession>A0A0F9WBG5</accession>
<keyword evidence="2" id="KW-1185">Reference proteome</keyword>
<dbReference type="RefSeq" id="XP_024330603.1">
    <property type="nucleotide sequence ID" value="XM_024475612.1"/>
</dbReference>
<dbReference type="OrthoDB" id="17262at2759"/>
<dbReference type="SUPFAM" id="SSF88723">
    <property type="entry name" value="PIN domain-like"/>
    <property type="match status" value="1"/>
</dbReference>
<comment type="caution">
    <text evidence="1">The sequence shown here is derived from an EMBL/GenBank/DDBJ whole genome shotgun (WGS) entry which is preliminary data.</text>
</comment>
<dbReference type="InterPro" id="IPR029060">
    <property type="entry name" value="PIN-like_dom_sf"/>
</dbReference>
<dbReference type="GeneID" id="36320559"/>
<dbReference type="AlphaFoldDB" id="A0A0F9WBG5"/>
<protein>
    <submittedName>
        <fullName evidence="1">M2 dsrna satellite propagation-like protein</fullName>
    </submittedName>
</protein>
<organism evidence="1 2">
    <name type="scientific">Vairimorpha ceranae</name>
    <dbReference type="NCBI Taxonomy" id="40302"/>
    <lineage>
        <taxon>Eukaryota</taxon>
        <taxon>Fungi</taxon>
        <taxon>Fungi incertae sedis</taxon>
        <taxon>Microsporidia</taxon>
        <taxon>Nosematidae</taxon>
        <taxon>Vairimorpha</taxon>
    </lineage>
</organism>
<dbReference type="VEuPathDB" id="MicrosporidiaDB:G9O61_00g018510"/>
<proteinExistence type="predicted"/>
<sequence length="525" mass="62262">MPIRSLELIQNSSLNNWIAKAQAYVLKDSIIAIDGFWFLRKYVQPGDMTDFFISKCDERILAPFFKLIKMASVSKFQILWVWDGLSFKKPKSDFARDNITLLKQGYEALKINDTKNLNLTWKSLIDYESYVLQINDLLKQFGHEAVRAPYLATAQIAYFLQNKICNYAFCKTDTLIFEGVEKIIIELHLENINQFMFTVFNKKFFMKHFELNHQSFKILAFALGCEFCPTLPEYADKFLFENVLAKVKNSEMDVYLEQQARHLDAYKKYQDIFYAAFILIDFHPVMKEEGIVSFYKDTEAVPNNFEDYFGKKLPSQIYKALFFCKLPVNVVDIISKNKEKDVISTISYNLLNSRYKFDNNVQDLKGSLLDIYTKDCKLLDDFSTDTQILIYYLILLKIINKQSADKMICLINIKKRMFKNEEILDCILNYDIYEFIYKSKKILQRLKDLQRCYNFVYEEYKNEDLKFDMDINMFLLLYYIKHKHNSEDLSINIINDTMKKIENFLKINISVNDEFKMVYDDIKKL</sequence>